<feature type="compositionally biased region" description="Gly residues" evidence="1">
    <location>
        <begin position="96"/>
        <end position="105"/>
    </location>
</feature>
<accession>A0AAV7TUG2</accession>
<protein>
    <submittedName>
        <fullName evidence="2">Uncharacterized protein</fullName>
    </submittedName>
</protein>
<evidence type="ECO:0000256" key="1">
    <source>
        <dbReference type="SAM" id="MobiDB-lite"/>
    </source>
</evidence>
<evidence type="ECO:0000313" key="2">
    <source>
        <dbReference type="EMBL" id="KAJ1179303.1"/>
    </source>
</evidence>
<dbReference type="Proteomes" id="UP001066276">
    <property type="component" value="Chromosome 3_2"/>
</dbReference>
<comment type="caution">
    <text evidence="2">The sequence shown here is derived from an EMBL/GenBank/DDBJ whole genome shotgun (WGS) entry which is preliminary data.</text>
</comment>
<dbReference type="AlphaFoldDB" id="A0AAV7TUG2"/>
<reference evidence="2" key="1">
    <citation type="journal article" date="2022" name="bioRxiv">
        <title>Sequencing and chromosome-scale assembly of the giantPleurodeles waltlgenome.</title>
        <authorList>
            <person name="Brown T."/>
            <person name="Elewa A."/>
            <person name="Iarovenko S."/>
            <person name="Subramanian E."/>
            <person name="Araus A.J."/>
            <person name="Petzold A."/>
            <person name="Susuki M."/>
            <person name="Suzuki K.-i.T."/>
            <person name="Hayashi T."/>
            <person name="Toyoda A."/>
            <person name="Oliveira C."/>
            <person name="Osipova E."/>
            <person name="Leigh N.D."/>
            <person name="Simon A."/>
            <person name="Yun M.H."/>
        </authorList>
    </citation>
    <scope>NUCLEOTIDE SEQUENCE</scope>
    <source>
        <strain evidence="2">20211129_DDA</strain>
        <tissue evidence="2">Liver</tissue>
    </source>
</reference>
<feature type="region of interest" description="Disordered" evidence="1">
    <location>
        <begin position="89"/>
        <end position="153"/>
    </location>
</feature>
<evidence type="ECO:0000313" key="3">
    <source>
        <dbReference type="Proteomes" id="UP001066276"/>
    </source>
</evidence>
<dbReference type="EMBL" id="JANPWB010000006">
    <property type="protein sequence ID" value="KAJ1179303.1"/>
    <property type="molecule type" value="Genomic_DNA"/>
</dbReference>
<name>A0AAV7TUG2_PLEWA</name>
<proteinExistence type="predicted"/>
<feature type="compositionally biased region" description="Gly residues" evidence="1">
    <location>
        <begin position="143"/>
        <end position="153"/>
    </location>
</feature>
<gene>
    <name evidence="2" type="ORF">NDU88_004537</name>
</gene>
<sequence length="153" mass="15316">MPCGWNRGIGRVSCSPAGAAGPRGGAGLGCARVPRERRPGAAAARGGRAGGDGPWAHSGLEQNVGPGGVGGSSRAAEEAELRLGRTFRPMPRCNWAGGGPLGFGRRGLSPGGPRNRDRTTRGASPDGAEEVRTIASPWLGREPGAGAGGAGEW</sequence>
<organism evidence="2 3">
    <name type="scientific">Pleurodeles waltl</name>
    <name type="common">Iberian ribbed newt</name>
    <dbReference type="NCBI Taxonomy" id="8319"/>
    <lineage>
        <taxon>Eukaryota</taxon>
        <taxon>Metazoa</taxon>
        <taxon>Chordata</taxon>
        <taxon>Craniata</taxon>
        <taxon>Vertebrata</taxon>
        <taxon>Euteleostomi</taxon>
        <taxon>Amphibia</taxon>
        <taxon>Batrachia</taxon>
        <taxon>Caudata</taxon>
        <taxon>Salamandroidea</taxon>
        <taxon>Salamandridae</taxon>
        <taxon>Pleurodelinae</taxon>
        <taxon>Pleurodeles</taxon>
    </lineage>
</organism>
<keyword evidence="3" id="KW-1185">Reference proteome</keyword>
<feature type="region of interest" description="Disordered" evidence="1">
    <location>
        <begin position="14"/>
        <end position="77"/>
    </location>
</feature>